<sequence>MPPQNLASVSSDGIPADIEIPKFPVTPYQDEEDSSSAGDSNISDFQKIKLWASARASDVFTKDTLYSTLPILSWAPRYNRQDLVGDVIAGLTVGLTVIPQAIAYATLAGLPPNYGLYSSFVGCFVYCIFGSSRAVTIGPTAIMAMMTSEYGEGGNPDIATLLAFFTGIIILFAGIFQLGFLIDFMSGPVIAGFTSAAAITITVSQLKGIFGIQVDDDSFIGTIEELISKISETNIADLIMGIVCVAILICMREMRRIPIVKDGQEPTRGRRFLATFVRFSSIARNAILVMIAGLLVGILSSCGIDDLFTPTQNVDAGLPTPRPPPFSTNATGIPLDFSDMTSEIGAGFAIVPLLAVIENVAIAKAFSEGKRLDTTQEMIALGLSNICGSFFSAMPVTGSFSRTAVNYSSGVRTPFGGVFTGLLVICALQFLTPYFSYIPKAALSAIIIAAVIYMIELSVARPMWRSRKVDLLPFLATFFTGVFWGLEYGIGIGTAISLGMILFKAARPKVVIQSRVVPNTSQEYIYVYPDSGLTYPAAEHVRAVVTDAAILHGRGTEPVVVDCSHIRYSDFTSAECMNQLVKEFHERDQMLVFAAMKGSILRCWNGAGHGDARVTVATVADAERLVAGKYYSSCMF</sequence>
<dbReference type="PROSITE" id="PS01130">
    <property type="entry name" value="SLC26A"/>
    <property type="match status" value="1"/>
</dbReference>
<evidence type="ECO:0000256" key="3">
    <source>
        <dbReference type="ARBA" id="ARBA00022989"/>
    </source>
</evidence>
<evidence type="ECO:0000256" key="4">
    <source>
        <dbReference type="ARBA" id="ARBA00023136"/>
    </source>
</evidence>
<feature type="transmembrane region" description="Helical" evidence="6">
    <location>
        <begin position="378"/>
        <end position="396"/>
    </location>
</feature>
<name>A0A6A4W6C1_AMPAM</name>
<evidence type="ECO:0000259" key="7">
    <source>
        <dbReference type="Pfam" id="PF00916"/>
    </source>
</evidence>
<feature type="transmembrane region" description="Helical" evidence="6">
    <location>
        <begin position="114"/>
        <end position="138"/>
    </location>
</feature>
<evidence type="ECO:0000256" key="5">
    <source>
        <dbReference type="SAM" id="MobiDB-lite"/>
    </source>
</evidence>
<dbReference type="InterPro" id="IPR011547">
    <property type="entry name" value="SLC26A/SulP_dom"/>
</dbReference>
<keyword evidence="2 6" id="KW-0812">Transmembrane</keyword>
<organism evidence="8 9">
    <name type="scientific">Amphibalanus amphitrite</name>
    <name type="common">Striped barnacle</name>
    <name type="synonym">Balanus amphitrite</name>
    <dbReference type="NCBI Taxonomy" id="1232801"/>
    <lineage>
        <taxon>Eukaryota</taxon>
        <taxon>Metazoa</taxon>
        <taxon>Ecdysozoa</taxon>
        <taxon>Arthropoda</taxon>
        <taxon>Crustacea</taxon>
        <taxon>Multicrustacea</taxon>
        <taxon>Cirripedia</taxon>
        <taxon>Thoracica</taxon>
        <taxon>Thoracicalcarea</taxon>
        <taxon>Balanomorpha</taxon>
        <taxon>Balanoidea</taxon>
        <taxon>Balanidae</taxon>
        <taxon>Amphibalaninae</taxon>
        <taxon>Amphibalanus</taxon>
    </lineage>
</organism>
<evidence type="ECO:0000313" key="9">
    <source>
        <dbReference type="Proteomes" id="UP000440578"/>
    </source>
</evidence>
<feature type="transmembrane region" description="Helical" evidence="6">
    <location>
        <begin position="87"/>
        <end position="107"/>
    </location>
</feature>
<dbReference type="Gene3D" id="3.30.750.24">
    <property type="entry name" value="STAS domain"/>
    <property type="match status" value="1"/>
</dbReference>
<feature type="transmembrane region" description="Helical" evidence="6">
    <location>
        <begin position="344"/>
        <end position="366"/>
    </location>
</feature>
<feature type="transmembrane region" description="Helical" evidence="6">
    <location>
        <begin position="158"/>
        <end position="182"/>
    </location>
</feature>
<gene>
    <name evidence="8" type="primary">Slc26a11_2</name>
    <name evidence="8" type="ORF">FJT64_004970</name>
</gene>
<dbReference type="CDD" id="cd07042">
    <property type="entry name" value="STAS_SulP_like_sulfate_transporter"/>
    <property type="match status" value="1"/>
</dbReference>
<proteinExistence type="predicted"/>
<dbReference type="InterPro" id="IPR001902">
    <property type="entry name" value="SLC26A/SulP_fam"/>
</dbReference>
<dbReference type="AlphaFoldDB" id="A0A6A4W6C1"/>
<evidence type="ECO:0000313" key="8">
    <source>
        <dbReference type="EMBL" id="KAF0297558.1"/>
    </source>
</evidence>
<feature type="transmembrane region" description="Helical" evidence="6">
    <location>
        <begin position="272"/>
        <end position="299"/>
    </location>
</feature>
<feature type="region of interest" description="Disordered" evidence="5">
    <location>
        <begin position="1"/>
        <end position="20"/>
    </location>
</feature>
<protein>
    <submittedName>
        <fullName evidence="8">Sodium-independent sulfate anion transporter</fullName>
    </submittedName>
</protein>
<dbReference type="Pfam" id="PF00916">
    <property type="entry name" value="Sulfate_transp"/>
    <property type="match status" value="1"/>
</dbReference>
<comment type="subcellular location">
    <subcellularLocation>
        <location evidence="1">Membrane</location>
        <topology evidence="1">Multi-pass membrane protein</topology>
    </subcellularLocation>
</comment>
<dbReference type="SUPFAM" id="SSF52091">
    <property type="entry name" value="SpoIIaa-like"/>
    <property type="match status" value="1"/>
</dbReference>
<feature type="transmembrane region" description="Helical" evidence="6">
    <location>
        <begin position="442"/>
        <end position="460"/>
    </location>
</feature>
<feature type="transmembrane region" description="Helical" evidence="6">
    <location>
        <begin position="472"/>
        <end position="503"/>
    </location>
</feature>
<evidence type="ECO:0000256" key="2">
    <source>
        <dbReference type="ARBA" id="ARBA00022692"/>
    </source>
</evidence>
<dbReference type="InterPro" id="IPR018045">
    <property type="entry name" value="S04_transporter_CS"/>
</dbReference>
<dbReference type="InterPro" id="IPR036513">
    <property type="entry name" value="STAS_dom_sf"/>
</dbReference>
<feature type="transmembrane region" description="Helical" evidence="6">
    <location>
        <begin position="416"/>
        <end position="435"/>
    </location>
</feature>
<dbReference type="PANTHER" id="PTHR11814">
    <property type="entry name" value="SULFATE TRANSPORTER"/>
    <property type="match status" value="1"/>
</dbReference>
<feature type="transmembrane region" description="Helical" evidence="6">
    <location>
        <begin position="189"/>
        <end position="214"/>
    </location>
</feature>
<evidence type="ECO:0000256" key="1">
    <source>
        <dbReference type="ARBA" id="ARBA00004141"/>
    </source>
</evidence>
<comment type="caution">
    <text evidence="8">The sequence shown here is derived from an EMBL/GenBank/DDBJ whole genome shotgun (WGS) entry which is preliminary data.</text>
</comment>
<dbReference type="EMBL" id="VIIS01001480">
    <property type="protein sequence ID" value="KAF0297558.1"/>
    <property type="molecule type" value="Genomic_DNA"/>
</dbReference>
<accession>A0A6A4W6C1</accession>
<feature type="domain" description="SLC26A/SulP transporter" evidence="7">
    <location>
        <begin position="83"/>
        <end position="477"/>
    </location>
</feature>
<dbReference type="GO" id="GO:0016020">
    <property type="term" value="C:membrane"/>
    <property type="evidence" value="ECO:0007669"/>
    <property type="project" value="UniProtKB-SubCell"/>
</dbReference>
<dbReference type="OrthoDB" id="288203at2759"/>
<keyword evidence="3 6" id="KW-1133">Transmembrane helix</keyword>
<keyword evidence="9" id="KW-1185">Reference proteome</keyword>
<dbReference type="Proteomes" id="UP000440578">
    <property type="component" value="Unassembled WGS sequence"/>
</dbReference>
<reference evidence="8 9" key="1">
    <citation type="submission" date="2019-07" db="EMBL/GenBank/DDBJ databases">
        <title>Draft genome assembly of a fouling barnacle, Amphibalanus amphitrite (Darwin, 1854): The first reference genome for Thecostraca.</title>
        <authorList>
            <person name="Kim W."/>
        </authorList>
    </citation>
    <scope>NUCLEOTIDE SEQUENCE [LARGE SCALE GENOMIC DNA]</scope>
    <source>
        <strain evidence="8">SNU_AA5</strain>
        <tissue evidence="8">Soma without cirri and trophi</tissue>
    </source>
</reference>
<keyword evidence="4 6" id="KW-0472">Membrane</keyword>
<feature type="compositionally biased region" description="Polar residues" evidence="5">
    <location>
        <begin position="1"/>
        <end position="11"/>
    </location>
</feature>
<dbReference type="GO" id="GO:0008271">
    <property type="term" value="F:secondary active sulfate transmembrane transporter activity"/>
    <property type="evidence" value="ECO:0007669"/>
    <property type="project" value="InterPro"/>
</dbReference>
<evidence type="ECO:0000256" key="6">
    <source>
        <dbReference type="SAM" id="Phobius"/>
    </source>
</evidence>